<comment type="caution">
    <text evidence="1">The sequence shown here is derived from an EMBL/GenBank/DDBJ whole genome shotgun (WGS) entry which is preliminary data.</text>
</comment>
<proteinExistence type="predicted"/>
<dbReference type="EMBL" id="JACVVK020000529">
    <property type="protein sequence ID" value="KAK7467963.1"/>
    <property type="molecule type" value="Genomic_DNA"/>
</dbReference>
<evidence type="ECO:0000313" key="2">
    <source>
        <dbReference type="Proteomes" id="UP001519460"/>
    </source>
</evidence>
<protein>
    <submittedName>
        <fullName evidence="1">Uncharacterized protein</fullName>
    </submittedName>
</protein>
<keyword evidence="2" id="KW-1185">Reference proteome</keyword>
<gene>
    <name evidence="1" type="ORF">BaRGS_00036806</name>
</gene>
<evidence type="ECO:0000313" key="1">
    <source>
        <dbReference type="EMBL" id="KAK7467963.1"/>
    </source>
</evidence>
<sequence>MTVAASVKRSKGANWPRGLLAWEDFSSEFLPSAAVEAHIVLLNNGPRSVVRNTTSPAMERQTLRARDLGAVTEQISGFEIEYWHWQWLLWDWGLALSVKFSPARITAPCQTYAMPGLLAVHE</sequence>
<dbReference type="AlphaFoldDB" id="A0ABD0JAF0"/>
<dbReference type="Proteomes" id="UP001519460">
    <property type="component" value="Unassembled WGS sequence"/>
</dbReference>
<reference evidence="1 2" key="1">
    <citation type="journal article" date="2023" name="Sci. Data">
        <title>Genome assembly of the Korean intertidal mud-creeper Batillaria attramentaria.</title>
        <authorList>
            <person name="Patra A.K."/>
            <person name="Ho P.T."/>
            <person name="Jun S."/>
            <person name="Lee S.J."/>
            <person name="Kim Y."/>
            <person name="Won Y.J."/>
        </authorList>
    </citation>
    <scope>NUCLEOTIDE SEQUENCE [LARGE SCALE GENOMIC DNA]</scope>
    <source>
        <strain evidence="1">Wonlab-2016</strain>
    </source>
</reference>
<accession>A0ABD0JAF0</accession>
<organism evidence="1 2">
    <name type="scientific">Batillaria attramentaria</name>
    <dbReference type="NCBI Taxonomy" id="370345"/>
    <lineage>
        <taxon>Eukaryota</taxon>
        <taxon>Metazoa</taxon>
        <taxon>Spiralia</taxon>
        <taxon>Lophotrochozoa</taxon>
        <taxon>Mollusca</taxon>
        <taxon>Gastropoda</taxon>
        <taxon>Caenogastropoda</taxon>
        <taxon>Sorbeoconcha</taxon>
        <taxon>Cerithioidea</taxon>
        <taxon>Batillariidae</taxon>
        <taxon>Batillaria</taxon>
    </lineage>
</organism>
<name>A0ABD0JAF0_9CAEN</name>